<sequence>MANAYAPRGARSTCDLIRTVAIGREQQLIEFVASRRYQTAPGRAFIRVWPTEGKRERRVTNQTLRPIVPLYRLLRALAPTLRSGGTLQ</sequence>
<protein>
    <submittedName>
        <fullName evidence="1">Uncharacterized protein</fullName>
    </submittedName>
</protein>
<proteinExistence type="predicted"/>
<evidence type="ECO:0000313" key="1">
    <source>
        <dbReference type="EMBL" id="GBP37731.1"/>
    </source>
</evidence>
<dbReference type="EMBL" id="BGZK01000337">
    <property type="protein sequence ID" value="GBP37731.1"/>
    <property type="molecule type" value="Genomic_DNA"/>
</dbReference>
<name>A0A4C1VGY6_EUMVA</name>
<gene>
    <name evidence="1" type="ORF">EVAR_23781_1</name>
</gene>
<dbReference type="Proteomes" id="UP000299102">
    <property type="component" value="Unassembled WGS sequence"/>
</dbReference>
<keyword evidence="2" id="KW-1185">Reference proteome</keyword>
<accession>A0A4C1VGY6</accession>
<dbReference type="AlphaFoldDB" id="A0A4C1VGY6"/>
<evidence type="ECO:0000313" key="2">
    <source>
        <dbReference type="Proteomes" id="UP000299102"/>
    </source>
</evidence>
<organism evidence="1 2">
    <name type="scientific">Eumeta variegata</name>
    <name type="common">Bagworm moth</name>
    <name type="synonym">Eumeta japonica</name>
    <dbReference type="NCBI Taxonomy" id="151549"/>
    <lineage>
        <taxon>Eukaryota</taxon>
        <taxon>Metazoa</taxon>
        <taxon>Ecdysozoa</taxon>
        <taxon>Arthropoda</taxon>
        <taxon>Hexapoda</taxon>
        <taxon>Insecta</taxon>
        <taxon>Pterygota</taxon>
        <taxon>Neoptera</taxon>
        <taxon>Endopterygota</taxon>
        <taxon>Lepidoptera</taxon>
        <taxon>Glossata</taxon>
        <taxon>Ditrysia</taxon>
        <taxon>Tineoidea</taxon>
        <taxon>Psychidae</taxon>
        <taxon>Oiketicinae</taxon>
        <taxon>Eumeta</taxon>
    </lineage>
</organism>
<comment type="caution">
    <text evidence="1">The sequence shown here is derived from an EMBL/GenBank/DDBJ whole genome shotgun (WGS) entry which is preliminary data.</text>
</comment>
<reference evidence="1 2" key="1">
    <citation type="journal article" date="2019" name="Commun. Biol.">
        <title>The bagworm genome reveals a unique fibroin gene that provides high tensile strength.</title>
        <authorList>
            <person name="Kono N."/>
            <person name="Nakamura H."/>
            <person name="Ohtoshi R."/>
            <person name="Tomita M."/>
            <person name="Numata K."/>
            <person name="Arakawa K."/>
        </authorList>
    </citation>
    <scope>NUCLEOTIDE SEQUENCE [LARGE SCALE GENOMIC DNA]</scope>
</reference>